<sequence length="162" mass="17969">MKTKWMIAVVCLAGMLSVLAGCSGNGTNTPGILPGSEFMGFADKTKGPMVVNGKMRIERVNVDDTTEVIESRVATACISYTSSDEYTYLFMIKGQASGNTFVVRGKNKYRFVYADREEVDWLEFYSISSEYAVPSDLKFNGKPVARVLVNDPVPQSYLYILK</sequence>
<dbReference type="Proteomes" id="UP000664795">
    <property type="component" value="Unassembled WGS sequence"/>
</dbReference>
<dbReference type="EMBL" id="JAFMYU010000039">
    <property type="protein sequence ID" value="MBO0934832.1"/>
    <property type="molecule type" value="Genomic_DNA"/>
</dbReference>
<evidence type="ECO:0000313" key="2">
    <source>
        <dbReference type="EMBL" id="MBO0934832.1"/>
    </source>
</evidence>
<keyword evidence="1" id="KW-0732">Signal</keyword>
<evidence type="ECO:0008006" key="4">
    <source>
        <dbReference type="Google" id="ProtNLM"/>
    </source>
</evidence>
<organism evidence="2 3">
    <name type="scientific">Fibrella aquatilis</name>
    <dbReference type="NCBI Taxonomy" id="2817059"/>
    <lineage>
        <taxon>Bacteria</taxon>
        <taxon>Pseudomonadati</taxon>
        <taxon>Bacteroidota</taxon>
        <taxon>Cytophagia</taxon>
        <taxon>Cytophagales</taxon>
        <taxon>Spirosomataceae</taxon>
        <taxon>Fibrella</taxon>
    </lineage>
</organism>
<feature type="chain" id="PRO_5037208583" description="Lipoprotein" evidence="1">
    <location>
        <begin position="21"/>
        <end position="162"/>
    </location>
</feature>
<accession>A0A939GE04</accession>
<evidence type="ECO:0000256" key="1">
    <source>
        <dbReference type="SAM" id="SignalP"/>
    </source>
</evidence>
<evidence type="ECO:0000313" key="3">
    <source>
        <dbReference type="Proteomes" id="UP000664795"/>
    </source>
</evidence>
<dbReference type="PROSITE" id="PS51257">
    <property type="entry name" value="PROKAR_LIPOPROTEIN"/>
    <property type="match status" value="1"/>
</dbReference>
<protein>
    <recommendedName>
        <fullName evidence="4">Lipoprotein</fullName>
    </recommendedName>
</protein>
<name>A0A939GE04_9BACT</name>
<proteinExistence type="predicted"/>
<gene>
    <name evidence="2" type="ORF">J2I48_27725</name>
</gene>
<dbReference type="AlphaFoldDB" id="A0A939GE04"/>
<reference evidence="2 3" key="1">
    <citation type="submission" date="2021-03" db="EMBL/GenBank/DDBJ databases">
        <title>Fibrella sp. HMF5036 genome sequencing and assembly.</title>
        <authorList>
            <person name="Kang H."/>
            <person name="Kim H."/>
            <person name="Bae S."/>
            <person name="Joh K."/>
        </authorList>
    </citation>
    <scope>NUCLEOTIDE SEQUENCE [LARGE SCALE GENOMIC DNA]</scope>
    <source>
        <strain evidence="2 3">HMF5036</strain>
    </source>
</reference>
<feature type="signal peptide" evidence="1">
    <location>
        <begin position="1"/>
        <end position="20"/>
    </location>
</feature>
<dbReference type="RefSeq" id="WP_207338797.1">
    <property type="nucleotide sequence ID" value="NZ_JAFMYU010000039.1"/>
</dbReference>
<comment type="caution">
    <text evidence="2">The sequence shown here is derived from an EMBL/GenBank/DDBJ whole genome shotgun (WGS) entry which is preliminary data.</text>
</comment>
<keyword evidence="3" id="KW-1185">Reference proteome</keyword>